<evidence type="ECO:0000259" key="8">
    <source>
        <dbReference type="Pfam" id="PF20684"/>
    </source>
</evidence>
<feature type="transmembrane region" description="Helical" evidence="7">
    <location>
        <begin position="210"/>
        <end position="230"/>
    </location>
</feature>
<name>A0A9W6ANK1_ASPTU</name>
<feature type="transmembrane region" description="Helical" evidence="7">
    <location>
        <begin position="38"/>
        <end position="63"/>
    </location>
</feature>
<comment type="caution">
    <text evidence="9">The sequence shown here is derived from an EMBL/GenBank/DDBJ whole genome shotgun (WGS) entry which is preliminary data.</text>
</comment>
<feature type="region of interest" description="Disordered" evidence="6">
    <location>
        <begin position="319"/>
        <end position="340"/>
    </location>
</feature>
<dbReference type="PANTHER" id="PTHR33048:SF166">
    <property type="entry name" value="PTH11-LIKE INTEGRAL MEMBRANE PROTEIN"/>
    <property type="match status" value="1"/>
</dbReference>
<keyword evidence="2 7" id="KW-0812">Transmembrane</keyword>
<evidence type="ECO:0000256" key="5">
    <source>
        <dbReference type="ARBA" id="ARBA00038359"/>
    </source>
</evidence>
<evidence type="ECO:0000256" key="2">
    <source>
        <dbReference type="ARBA" id="ARBA00022692"/>
    </source>
</evidence>
<accession>A0A9W6ANK1</accession>
<proteinExistence type="inferred from homology"/>
<evidence type="ECO:0000313" key="9">
    <source>
        <dbReference type="EMBL" id="GLA84803.1"/>
    </source>
</evidence>
<dbReference type="PANTHER" id="PTHR33048">
    <property type="entry name" value="PTH11-LIKE INTEGRAL MEMBRANE PROTEIN (AFU_ORTHOLOGUE AFUA_5G11245)"/>
    <property type="match status" value="1"/>
</dbReference>
<feature type="transmembrane region" description="Helical" evidence="7">
    <location>
        <begin position="175"/>
        <end position="198"/>
    </location>
</feature>
<organism evidence="9 10">
    <name type="scientific">Aspergillus tubingensis</name>
    <dbReference type="NCBI Taxonomy" id="5068"/>
    <lineage>
        <taxon>Eukaryota</taxon>
        <taxon>Fungi</taxon>
        <taxon>Dikarya</taxon>
        <taxon>Ascomycota</taxon>
        <taxon>Pezizomycotina</taxon>
        <taxon>Eurotiomycetes</taxon>
        <taxon>Eurotiomycetidae</taxon>
        <taxon>Eurotiales</taxon>
        <taxon>Aspergillaceae</taxon>
        <taxon>Aspergillus</taxon>
        <taxon>Aspergillus subgen. Circumdati</taxon>
    </lineage>
</organism>
<dbReference type="InterPro" id="IPR052337">
    <property type="entry name" value="SAT4-like"/>
</dbReference>
<dbReference type="InterPro" id="IPR049326">
    <property type="entry name" value="Rhodopsin_dom_fungi"/>
</dbReference>
<dbReference type="AlphaFoldDB" id="A0A9W6ANK1"/>
<reference evidence="9" key="1">
    <citation type="submission" date="2022-07" db="EMBL/GenBank/DDBJ databases">
        <title>Taxonomy of Aspergillus series Nigri: significant species reduction supported by multi-species coalescent approaches.</title>
        <authorList>
            <person name="Bian C."/>
            <person name="Kusuya Y."/>
            <person name="Sklenar F."/>
            <person name="D'hooge E."/>
            <person name="Yaguchi T."/>
            <person name="Takahashi H."/>
            <person name="Hubka V."/>
        </authorList>
    </citation>
    <scope>NUCLEOTIDE SEQUENCE</scope>
    <source>
        <strain evidence="9">IFM 56815</strain>
    </source>
</reference>
<comment type="similarity">
    <text evidence="5">Belongs to the SAT4 family.</text>
</comment>
<evidence type="ECO:0000256" key="6">
    <source>
        <dbReference type="SAM" id="MobiDB-lite"/>
    </source>
</evidence>
<feature type="domain" description="Rhodopsin" evidence="8">
    <location>
        <begin position="175"/>
        <end position="263"/>
    </location>
</feature>
<feature type="transmembrane region" description="Helical" evidence="7">
    <location>
        <begin position="6"/>
        <end position="26"/>
    </location>
</feature>
<sequence length="340" mass="38106">MSNSGGDAAIIVGYLLATLAISIMGLRLYMRRYRRQSFVISDYITLFCCLLLVYIMNITLVFGTLGNVAVTYMAGEVPSRADIKRSQMSSKVTYAGAIIYFTYTETVEYLVPEGRRSLLHQPTSRGASVAIHMDSRYVGHTMRHLYNVAPSLPHRMQTTESVLPGLSRSRSTYHISAHAVFNCVTDLMLIILPIHWLLKIRRPWYKRAQLIGLFSIGIVLVVISALRFPFHQGSLDTSLQTILSPIEELLSALVANVPTLYSLRRARQPETPPHPTQPPPKRFPRAVDSIIIMQTVDVEESRTDDQTLSTTITDRALSTTMADRDLNDDSDGHLVRNGPE</sequence>
<feature type="region of interest" description="Disordered" evidence="6">
    <location>
        <begin position="264"/>
        <end position="283"/>
    </location>
</feature>
<evidence type="ECO:0000256" key="3">
    <source>
        <dbReference type="ARBA" id="ARBA00022989"/>
    </source>
</evidence>
<feature type="compositionally biased region" description="Basic and acidic residues" evidence="6">
    <location>
        <begin position="322"/>
        <end position="340"/>
    </location>
</feature>
<dbReference type="Pfam" id="PF20684">
    <property type="entry name" value="Fung_rhodopsin"/>
    <property type="match status" value="1"/>
</dbReference>
<evidence type="ECO:0000256" key="4">
    <source>
        <dbReference type="ARBA" id="ARBA00023136"/>
    </source>
</evidence>
<keyword evidence="3 7" id="KW-1133">Transmembrane helix</keyword>
<evidence type="ECO:0000313" key="10">
    <source>
        <dbReference type="Proteomes" id="UP001144157"/>
    </source>
</evidence>
<feature type="compositionally biased region" description="Pro residues" evidence="6">
    <location>
        <begin position="270"/>
        <end position="281"/>
    </location>
</feature>
<evidence type="ECO:0000256" key="7">
    <source>
        <dbReference type="SAM" id="Phobius"/>
    </source>
</evidence>
<dbReference type="GO" id="GO:0016020">
    <property type="term" value="C:membrane"/>
    <property type="evidence" value="ECO:0007669"/>
    <property type="project" value="UniProtKB-SubCell"/>
</dbReference>
<gene>
    <name evidence="9" type="ORF">AtubIFM56815_009018</name>
</gene>
<comment type="subcellular location">
    <subcellularLocation>
        <location evidence="1">Membrane</location>
        <topology evidence="1">Multi-pass membrane protein</topology>
    </subcellularLocation>
</comment>
<keyword evidence="4 7" id="KW-0472">Membrane</keyword>
<protein>
    <recommendedName>
        <fullName evidence="8">Rhodopsin domain-containing protein</fullName>
    </recommendedName>
</protein>
<dbReference type="EMBL" id="BRPE01000006">
    <property type="protein sequence ID" value="GLA84803.1"/>
    <property type="molecule type" value="Genomic_DNA"/>
</dbReference>
<dbReference type="Proteomes" id="UP001144157">
    <property type="component" value="Unassembled WGS sequence"/>
</dbReference>
<evidence type="ECO:0000256" key="1">
    <source>
        <dbReference type="ARBA" id="ARBA00004141"/>
    </source>
</evidence>